<proteinExistence type="predicted"/>
<feature type="coiled-coil region" evidence="3">
    <location>
        <begin position="414"/>
        <end position="518"/>
    </location>
</feature>
<feature type="compositionally biased region" description="Polar residues" evidence="4">
    <location>
        <begin position="40"/>
        <end position="53"/>
    </location>
</feature>
<dbReference type="GO" id="GO:0005096">
    <property type="term" value="F:GTPase activator activity"/>
    <property type="evidence" value="ECO:0007669"/>
    <property type="project" value="UniProtKB-KW"/>
</dbReference>
<dbReference type="PANTHER" id="PTHR47219:SF20">
    <property type="entry name" value="TBC1 DOMAIN FAMILY MEMBER 2B"/>
    <property type="match status" value="1"/>
</dbReference>
<dbReference type="CDD" id="cd01265">
    <property type="entry name" value="PH_TBC1D2A"/>
    <property type="match status" value="1"/>
</dbReference>
<protein>
    <submittedName>
        <fullName evidence="7">TBC1 domain family member 2A</fullName>
    </submittedName>
</protein>
<evidence type="ECO:0000259" key="6">
    <source>
        <dbReference type="PROSITE" id="PS50086"/>
    </source>
</evidence>
<feature type="region of interest" description="Disordered" evidence="4">
    <location>
        <begin position="274"/>
        <end position="328"/>
    </location>
</feature>
<dbReference type="EMBL" id="JAICCE010000002">
    <property type="protein sequence ID" value="KAG9281153.1"/>
    <property type="molecule type" value="Genomic_DNA"/>
</dbReference>
<name>A0A8T2M9T5_ASTMX</name>
<dbReference type="FunFam" id="1.10.8.270:FF:000014">
    <property type="entry name" value="Putative TBC1 domain family member 2B"/>
    <property type="match status" value="1"/>
</dbReference>
<feature type="compositionally biased region" description="Basic and acidic residues" evidence="4">
    <location>
        <begin position="952"/>
        <end position="963"/>
    </location>
</feature>
<gene>
    <name evidence="7" type="primary">TBC1D2</name>
    <name evidence="7" type="ORF">AMEX_G3941</name>
</gene>
<evidence type="ECO:0000313" key="7">
    <source>
        <dbReference type="EMBL" id="KAG9281153.1"/>
    </source>
</evidence>
<dbReference type="AlphaFoldDB" id="A0A8T2M9T5"/>
<dbReference type="InterPro" id="IPR001849">
    <property type="entry name" value="PH_domain"/>
</dbReference>
<dbReference type="Gene3D" id="1.10.472.80">
    <property type="entry name" value="Ypt/Rab-GAP domain of gyp1p, domain 3"/>
    <property type="match status" value="1"/>
</dbReference>
<dbReference type="InterPro" id="IPR035969">
    <property type="entry name" value="Rab-GAP_TBC_sf"/>
</dbReference>
<keyword evidence="1" id="KW-0343">GTPase activation</keyword>
<dbReference type="InterPro" id="IPR050302">
    <property type="entry name" value="Rab_GAP_TBC_domain"/>
</dbReference>
<dbReference type="SMART" id="SM00233">
    <property type="entry name" value="PH"/>
    <property type="match status" value="1"/>
</dbReference>
<dbReference type="GO" id="GO:0005829">
    <property type="term" value="C:cytosol"/>
    <property type="evidence" value="ECO:0007669"/>
    <property type="project" value="UniProtKB-ARBA"/>
</dbReference>
<feature type="region of interest" description="Disordered" evidence="4">
    <location>
        <begin position="952"/>
        <end position="976"/>
    </location>
</feature>
<dbReference type="InterPro" id="IPR000195">
    <property type="entry name" value="Rab-GAP-TBC_dom"/>
</dbReference>
<feature type="domain" description="PH" evidence="5">
    <location>
        <begin position="82"/>
        <end position="177"/>
    </location>
</feature>
<evidence type="ECO:0000256" key="3">
    <source>
        <dbReference type="SAM" id="Coils"/>
    </source>
</evidence>
<dbReference type="SUPFAM" id="SSF50729">
    <property type="entry name" value="PH domain-like"/>
    <property type="match status" value="1"/>
</dbReference>
<dbReference type="Gene3D" id="1.10.8.270">
    <property type="entry name" value="putative rabgap domain of human tbc1 domain family member 14 like domains"/>
    <property type="match status" value="1"/>
</dbReference>
<evidence type="ECO:0000313" key="8">
    <source>
        <dbReference type="Proteomes" id="UP000752171"/>
    </source>
</evidence>
<dbReference type="GO" id="GO:0031410">
    <property type="term" value="C:cytoplasmic vesicle"/>
    <property type="evidence" value="ECO:0007669"/>
    <property type="project" value="UniProtKB-ARBA"/>
</dbReference>
<feature type="compositionally biased region" description="Acidic residues" evidence="4">
    <location>
        <begin position="966"/>
        <end position="976"/>
    </location>
</feature>
<dbReference type="OrthoDB" id="5593012at2759"/>
<evidence type="ECO:0000256" key="2">
    <source>
        <dbReference type="ARBA" id="ARBA00023054"/>
    </source>
</evidence>
<dbReference type="PANTHER" id="PTHR47219">
    <property type="entry name" value="RAB GTPASE-ACTIVATING PROTEIN 1-LIKE"/>
    <property type="match status" value="1"/>
</dbReference>
<feature type="region of interest" description="Disordered" evidence="4">
    <location>
        <begin position="1"/>
        <end position="69"/>
    </location>
</feature>
<dbReference type="PROSITE" id="PS50086">
    <property type="entry name" value="TBC_RABGAP"/>
    <property type="match status" value="1"/>
</dbReference>
<feature type="domain" description="Rab-GAP TBC" evidence="6">
    <location>
        <begin position="670"/>
        <end position="864"/>
    </location>
</feature>
<sequence>MEGEGGCEGNPSADASGSLPPQREKHTPGSGECCSVVESPETTHTDTMGLSTGDQEKDGTPVDAPQPDCMTMGLKPIEPLSGTKLCGYLHKQGGPLRAWKYRWFTYDEKKCQLFYYRMAQDVNPLGKVELCNATFSYPLQGEEGTFHIQTPERTFILKAATWDLKMYWLQQLQLRRWQHRDQLSSDCSRSTSETLTQDGQQLLDTCPANFLPTVKIPSGLVGEEAASVPVQANPLNVSIKHPLIELHNTMRSLLVRRPSQERRSIFWLNSSLTDTSKTDTSNTSSANIPTIAVSPAPLSPQSEVQPPKVDYEKPSDDPQVPCSSFSLPNGKKKKCNSATLPIDRKEANALERTSRLQQEKLTLAEEVKAQKELVWLLHKALESAQLEKRACAEFLAAEGEQERLELLRHGERCAADLRYQVERLKRENEALQRSLSERDAHVIELQSNIKLLMEKNQAKQQVIVKLSDELTECIADPQRSISSASISKQTFRQMSQELDSLKDDIEAYKTQNKFLNSEIYQLTKLWRNSSEQEKSLMVKCAYLEASNCQMESRYLGVLRKLQDTKLLNAQQRDTVRTLIEDALQENIKDVIKLDSVREFDEYGFKLIPDYEVEDMKLLSKIQALEIRSNNLLQQDIGDKSLLARWTQYLGGRSPDDLALSPELKGLLRWGIPREYRRRVWSWMVRTRTKSDRERHPDLFQQLCEKSLTTPHPASRQIQLDLHRTLTTNQHFSSPSSPALQQLHRVLLAFAWQNPEVGYCQGLNRLAALALLVLQNEEDAFWCLVTIVQSLMPQDYYTKTLLGSQADQRVFKDFMAEKLPRLVAHLEEHNVDVSLITFNWFLVVFVESLPSEILLKVWDAFFYEGTKVIFRYALALFKYKEEDILKIHDSTEIYQYLRFFTKTVTDSRKLMTIAFTELNPFPMKLLRNRRALHLQRLQAELSELEKLQKEYASEKSQRKDKDLDLNASEDDEDVWIV</sequence>
<dbReference type="Pfam" id="PF00169">
    <property type="entry name" value="PH"/>
    <property type="match status" value="1"/>
</dbReference>
<dbReference type="SMART" id="SM00164">
    <property type="entry name" value="TBC"/>
    <property type="match status" value="1"/>
</dbReference>
<comment type="caution">
    <text evidence="7">The sequence shown here is derived from an EMBL/GenBank/DDBJ whole genome shotgun (WGS) entry which is preliminary data.</text>
</comment>
<dbReference type="Proteomes" id="UP000752171">
    <property type="component" value="Unassembled WGS sequence"/>
</dbReference>
<organism evidence="7 8">
    <name type="scientific">Astyanax mexicanus</name>
    <name type="common">Blind cave fish</name>
    <name type="synonym">Astyanax fasciatus mexicanus</name>
    <dbReference type="NCBI Taxonomy" id="7994"/>
    <lineage>
        <taxon>Eukaryota</taxon>
        <taxon>Metazoa</taxon>
        <taxon>Chordata</taxon>
        <taxon>Craniata</taxon>
        <taxon>Vertebrata</taxon>
        <taxon>Euteleostomi</taxon>
        <taxon>Actinopterygii</taxon>
        <taxon>Neopterygii</taxon>
        <taxon>Teleostei</taxon>
        <taxon>Ostariophysi</taxon>
        <taxon>Characiformes</taxon>
        <taxon>Characoidei</taxon>
        <taxon>Acestrorhamphidae</taxon>
        <taxon>Acestrorhamphinae</taxon>
        <taxon>Astyanax</taxon>
    </lineage>
</organism>
<dbReference type="FunFam" id="1.10.472.80:FF:000018">
    <property type="entry name" value="TBC1 domain family member 2B"/>
    <property type="match status" value="1"/>
</dbReference>
<dbReference type="PROSITE" id="PS50003">
    <property type="entry name" value="PH_DOMAIN"/>
    <property type="match status" value="1"/>
</dbReference>
<dbReference type="Gene3D" id="2.30.29.30">
    <property type="entry name" value="Pleckstrin-homology domain (PH domain)/Phosphotyrosine-binding domain (PTB)"/>
    <property type="match status" value="1"/>
</dbReference>
<reference evidence="7 8" key="1">
    <citation type="submission" date="2021-07" db="EMBL/GenBank/DDBJ databases">
        <authorList>
            <person name="Imarazene B."/>
            <person name="Zahm M."/>
            <person name="Klopp C."/>
            <person name="Cabau C."/>
            <person name="Beille S."/>
            <person name="Jouanno E."/>
            <person name="Castinel A."/>
            <person name="Lluch J."/>
            <person name="Gil L."/>
            <person name="Kuchtly C."/>
            <person name="Lopez Roques C."/>
            <person name="Donnadieu C."/>
            <person name="Parrinello H."/>
            <person name="Journot L."/>
            <person name="Du K."/>
            <person name="Schartl M."/>
            <person name="Retaux S."/>
            <person name="Guiguen Y."/>
        </authorList>
    </citation>
    <scope>NUCLEOTIDE SEQUENCE [LARGE SCALE GENOMIC DNA]</scope>
    <source>
        <strain evidence="7">Pach_M1</strain>
        <tissue evidence="7">Testis</tissue>
    </source>
</reference>
<feature type="compositionally biased region" description="Low complexity" evidence="4">
    <location>
        <begin position="274"/>
        <end position="285"/>
    </location>
</feature>
<dbReference type="GO" id="GO:0031267">
    <property type="term" value="F:small GTPase binding"/>
    <property type="evidence" value="ECO:0007669"/>
    <property type="project" value="TreeGrafter"/>
</dbReference>
<keyword evidence="2 3" id="KW-0175">Coiled coil</keyword>
<evidence type="ECO:0000256" key="4">
    <source>
        <dbReference type="SAM" id="MobiDB-lite"/>
    </source>
</evidence>
<dbReference type="Pfam" id="PF00566">
    <property type="entry name" value="RabGAP-TBC"/>
    <property type="match status" value="1"/>
</dbReference>
<dbReference type="InterPro" id="IPR011993">
    <property type="entry name" value="PH-like_dom_sf"/>
</dbReference>
<dbReference type="SUPFAM" id="SSF47923">
    <property type="entry name" value="Ypt/Rab-GAP domain of gyp1p"/>
    <property type="match status" value="2"/>
</dbReference>
<evidence type="ECO:0000259" key="5">
    <source>
        <dbReference type="PROSITE" id="PS50003"/>
    </source>
</evidence>
<accession>A0A8T2M9T5</accession>
<dbReference type="FunFam" id="2.30.29.30:FF:000248">
    <property type="entry name" value="TBC1 domain family member 2A isoform X1"/>
    <property type="match status" value="1"/>
</dbReference>
<evidence type="ECO:0000256" key="1">
    <source>
        <dbReference type="ARBA" id="ARBA00022468"/>
    </source>
</evidence>